<organism evidence="1 2">
    <name type="scientific">Thalassiosira oceanica</name>
    <name type="common">Marine diatom</name>
    <dbReference type="NCBI Taxonomy" id="159749"/>
    <lineage>
        <taxon>Eukaryota</taxon>
        <taxon>Sar</taxon>
        <taxon>Stramenopiles</taxon>
        <taxon>Ochrophyta</taxon>
        <taxon>Bacillariophyta</taxon>
        <taxon>Coscinodiscophyceae</taxon>
        <taxon>Thalassiosirophycidae</taxon>
        <taxon>Thalassiosirales</taxon>
        <taxon>Thalassiosiraceae</taxon>
        <taxon>Thalassiosira</taxon>
    </lineage>
</organism>
<feature type="non-terminal residue" evidence="1">
    <location>
        <position position="96"/>
    </location>
</feature>
<proteinExistence type="predicted"/>
<name>K0RW69_THAOC</name>
<sequence>MLLLFNADSHLNLTFDFTPKFLQVSRLLVFVPCDSNLSLLQRLRDELQCDSPICPSPRNLRRVLLLCQIRVLDNRRQWPAAAAVVGAATSTEEKCA</sequence>
<keyword evidence="2" id="KW-1185">Reference proteome</keyword>
<evidence type="ECO:0000313" key="2">
    <source>
        <dbReference type="Proteomes" id="UP000266841"/>
    </source>
</evidence>
<evidence type="ECO:0000313" key="1">
    <source>
        <dbReference type="EMBL" id="EJK56654.1"/>
    </source>
</evidence>
<protein>
    <submittedName>
        <fullName evidence="1">Uncharacterized protein</fullName>
    </submittedName>
</protein>
<dbReference type="AlphaFoldDB" id="K0RW69"/>
<accession>K0RW69</accession>
<gene>
    <name evidence="1" type="ORF">THAOC_23419</name>
</gene>
<dbReference type="Proteomes" id="UP000266841">
    <property type="component" value="Unassembled WGS sequence"/>
</dbReference>
<reference evidence="1 2" key="1">
    <citation type="journal article" date="2012" name="Genome Biol.">
        <title>Genome and low-iron response of an oceanic diatom adapted to chronic iron limitation.</title>
        <authorList>
            <person name="Lommer M."/>
            <person name="Specht M."/>
            <person name="Roy A.S."/>
            <person name="Kraemer L."/>
            <person name="Andreson R."/>
            <person name="Gutowska M.A."/>
            <person name="Wolf J."/>
            <person name="Bergner S.V."/>
            <person name="Schilhabel M.B."/>
            <person name="Klostermeier U.C."/>
            <person name="Beiko R.G."/>
            <person name="Rosenstiel P."/>
            <person name="Hippler M."/>
            <person name="Laroche J."/>
        </authorList>
    </citation>
    <scope>NUCLEOTIDE SEQUENCE [LARGE SCALE GENOMIC DNA]</scope>
    <source>
        <strain evidence="1 2">CCMP1005</strain>
    </source>
</reference>
<dbReference type="EMBL" id="AGNL01030909">
    <property type="protein sequence ID" value="EJK56654.1"/>
    <property type="molecule type" value="Genomic_DNA"/>
</dbReference>
<comment type="caution">
    <text evidence="1">The sequence shown here is derived from an EMBL/GenBank/DDBJ whole genome shotgun (WGS) entry which is preliminary data.</text>
</comment>